<feature type="compositionally biased region" description="Polar residues" evidence="1">
    <location>
        <begin position="174"/>
        <end position="187"/>
    </location>
</feature>
<reference evidence="2 3" key="1">
    <citation type="submission" date="2024-01" db="EMBL/GenBank/DDBJ databases">
        <title>The genomes of 5 underutilized Papilionoideae crops provide insights into root nodulation and disease resistanc.</title>
        <authorList>
            <person name="Yuan L."/>
        </authorList>
    </citation>
    <scope>NUCLEOTIDE SEQUENCE [LARGE SCALE GENOMIC DNA]</scope>
    <source>
        <strain evidence="2">ZHUSHIDOU_FW_LH</strain>
        <tissue evidence="2">Leaf</tissue>
    </source>
</reference>
<evidence type="ECO:0000256" key="1">
    <source>
        <dbReference type="SAM" id="MobiDB-lite"/>
    </source>
</evidence>
<evidence type="ECO:0000313" key="3">
    <source>
        <dbReference type="Proteomes" id="UP001372338"/>
    </source>
</evidence>
<gene>
    <name evidence="2" type="ORF">RIF29_05535</name>
</gene>
<dbReference type="AlphaFoldDB" id="A0AAN9J3L4"/>
<dbReference type="Proteomes" id="UP001372338">
    <property type="component" value="Unassembled WGS sequence"/>
</dbReference>
<protein>
    <submittedName>
        <fullName evidence="2">Uncharacterized protein</fullName>
    </submittedName>
</protein>
<sequence length="187" mass="20579">MKANRNCPPHGEFQGYKEWYYNDPVEGNEEATNATAYTPIESSFVPSEGNGEAVDVIAYTPIESSFVPSESATVATNAETEMPKVSKTKRGKRPRVASGESSKASIDPKAKRVNGPKMDTTEPMESAPRTYDQILNLLTEPEIANMVKALSSTYDMMKMAREAKAEKEKALQNEGPSTQFSTTKEKK</sequence>
<evidence type="ECO:0000313" key="2">
    <source>
        <dbReference type="EMBL" id="KAK7290818.1"/>
    </source>
</evidence>
<feature type="compositionally biased region" description="Basic residues" evidence="1">
    <location>
        <begin position="86"/>
        <end position="95"/>
    </location>
</feature>
<feature type="region of interest" description="Disordered" evidence="1">
    <location>
        <begin position="68"/>
        <end position="129"/>
    </location>
</feature>
<name>A0AAN9J3L4_CROPI</name>
<dbReference type="EMBL" id="JAYWIO010000001">
    <property type="protein sequence ID" value="KAK7290818.1"/>
    <property type="molecule type" value="Genomic_DNA"/>
</dbReference>
<proteinExistence type="predicted"/>
<organism evidence="2 3">
    <name type="scientific">Crotalaria pallida</name>
    <name type="common">Smooth rattlebox</name>
    <name type="synonym">Crotalaria striata</name>
    <dbReference type="NCBI Taxonomy" id="3830"/>
    <lineage>
        <taxon>Eukaryota</taxon>
        <taxon>Viridiplantae</taxon>
        <taxon>Streptophyta</taxon>
        <taxon>Embryophyta</taxon>
        <taxon>Tracheophyta</taxon>
        <taxon>Spermatophyta</taxon>
        <taxon>Magnoliopsida</taxon>
        <taxon>eudicotyledons</taxon>
        <taxon>Gunneridae</taxon>
        <taxon>Pentapetalae</taxon>
        <taxon>rosids</taxon>
        <taxon>fabids</taxon>
        <taxon>Fabales</taxon>
        <taxon>Fabaceae</taxon>
        <taxon>Papilionoideae</taxon>
        <taxon>50 kb inversion clade</taxon>
        <taxon>genistoids sensu lato</taxon>
        <taxon>core genistoids</taxon>
        <taxon>Crotalarieae</taxon>
        <taxon>Crotalaria</taxon>
    </lineage>
</organism>
<feature type="region of interest" description="Disordered" evidence="1">
    <location>
        <begin position="163"/>
        <end position="187"/>
    </location>
</feature>
<feature type="compositionally biased region" description="Polar residues" evidence="1">
    <location>
        <begin position="68"/>
        <end position="79"/>
    </location>
</feature>
<accession>A0AAN9J3L4</accession>
<comment type="caution">
    <text evidence="2">The sequence shown here is derived from an EMBL/GenBank/DDBJ whole genome shotgun (WGS) entry which is preliminary data.</text>
</comment>
<keyword evidence="3" id="KW-1185">Reference proteome</keyword>